<gene>
    <name evidence="2" type="ORF">M514_08428</name>
</gene>
<dbReference type="Proteomes" id="UP000030758">
    <property type="component" value="Unassembled WGS sequence"/>
</dbReference>
<protein>
    <submittedName>
        <fullName evidence="2">Uncharacterized protein</fullName>
    </submittedName>
</protein>
<feature type="compositionally biased region" description="Basic and acidic residues" evidence="1">
    <location>
        <begin position="236"/>
        <end position="254"/>
    </location>
</feature>
<feature type="region of interest" description="Disordered" evidence="1">
    <location>
        <begin position="234"/>
        <end position="273"/>
    </location>
</feature>
<feature type="region of interest" description="Disordered" evidence="1">
    <location>
        <begin position="1"/>
        <end position="28"/>
    </location>
</feature>
<reference evidence="2" key="1">
    <citation type="journal article" date="2014" name="Nat. Genet.">
        <title>Genome and transcriptome of the porcine whipworm Trichuris suis.</title>
        <authorList>
            <person name="Jex A.R."/>
            <person name="Nejsum P."/>
            <person name="Schwarz E.M."/>
            <person name="Hu L."/>
            <person name="Young N.D."/>
            <person name="Hall R.S."/>
            <person name="Korhonen P.K."/>
            <person name="Liao S."/>
            <person name="Thamsborg S."/>
            <person name="Xia J."/>
            <person name="Xu P."/>
            <person name="Wang S."/>
            <person name="Scheerlinck J.P."/>
            <person name="Hofmann A."/>
            <person name="Sternberg P.W."/>
            <person name="Wang J."/>
            <person name="Gasser R.B."/>
        </authorList>
    </citation>
    <scope>NUCLEOTIDE SEQUENCE [LARGE SCALE GENOMIC DNA]</scope>
    <source>
        <strain evidence="2">DCEP-RM93F</strain>
    </source>
</reference>
<evidence type="ECO:0000256" key="1">
    <source>
        <dbReference type="SAM" id="MobiDB-lite"/>
    </source>
</evidence>
<dbReference type="AlphaFoldDB" id="A0A085MV14"/>
<organism evidence="2">
    <name type="scientific">Trichuris suis</name>
    <name type="common">pig whipworm</name>
    <dbReference type="NCBI Taxonomy" id="68888"/>
    <lineage>
        <taxon>Eukaryota</taxon>
        <taxon>Metazoa</taxon>
        <taxon>Ecdysozoa</taxon>
        <taxon>Nematoda</taxon>
        <taxon>Enoplea</taxon>
        <taxon>Dorylaimia</taxon>
        <taxon>Trichinellida</taxon>
        <taxon>Trichuridae</taxon>
        <taxon>Trichuris</taxon>
    </lineage>
</organism>
<name>A0A085MV14_9BILA</name>
<sequence>MPHAPVLSNPGIQGMPGRGKQVRSLPATPGMPAGSCLNREFAGCRVHLRVDAGGEVYISTHADGSKTERTKTTEDRRNVSLTARCTRYYTHHYATHFCSKLFRTSSWNRPDSRALPRQLFYNRLFEETAYCVHYPLHHSQGAPSVQKLRRAPPTDSFACDTSCELHKISSPPRPPFPSVVRRERRRVQEPANAYRGQVALQGKLSSAVCYSVGQLRFKDVLEIVIPEWVSNPFEAEPTHVGRGGDSRKPDRPPDSDNSAETSRRRPTSRTGFQRCDKEPKFYLSFFLLPICRVVTLTKSRNRTDIAARGDLRLSLSDLKPNIAKLAEKHQPQGSH</sequence>
<evidence type="ECO:0000313" key="2">
    <source>
        <dbReference type="EMBL" id="KFD61060.1"/>
    </source>
</evidence>
<accession>A0A085MV14</accession>
<dbReference type="EMBL" id="KL367637">
    <property type="protein sequence ID" value="KFD61060.1"/>
    <property type="molecule type" value="Genomic_DNA"/>
</dbReference>
<proteinExistence type="predicted"/>